<evidence type="ECO:0000313" key="1">
    <source>
        <dbReference type="EMBL" id="CCD65558.1"/>
    </source>
</evidence>
<dbReference type="FunCoup" id="Q18133">
    <property type="interactions" value="829"/>
</dbReference>
<reference evidence="1 2" key="1">
    <citation type="journal article" date="1998" name="Science">
        <title>Genome sequence of the nematode C. elegans: a platform for investigating biology.</title>
        <authorList>
            <consortium name="The C. elegans sequencing consortium"/>
            <person name="Sulson J.E."/>
            <person name="Waterston R."/>
        </authorList>
    </citation>
    <scope>NUCLEOTIDE SEQUENCE [LARGE SCALE GENOMIC DNA]</scope>
    <source>
        <strain evidence="1 2">Bristol N2</strain>
    </source>
</reference>
<dbReference type="GeneID" id="182857"/>
<dbReference type="Bgee" id="WBGene00016069">
    <property type="expression patterns" value="Expressed in embryo and 3 other cell types or tissues"/>
</dbReference>
<dbReference type="AGR" id="WB:WBGene00016069"/>
<dbReference type="HOGENOM" id="CLU_2266075_0_0_1"/>
<protein>
    <submittedName>
        <fullName evidence="1">NR LBD domain-containing protein</fullName>
    </submittedName>
</protein>
<evidence type="ECO:0000313" key="3">
    <source>
        <dbReference type="WormBase" id="C24H10.3"/>
    </source>
</evidence>
<keyword evidence="2" id="KW-1185">Reference proteome</keyword>
<dbReference type="Proteomes" id="UP000001940">
    <property type="component" value="Chromosome X"/>
</dbReference>
<accession>Q18133</accession>
<dbReference type="OMA" id="MKMVDYV"/>
<gene>
    <name evidence="1 3" type="ORF">C24H10.3</name>
    <name evidence="1" type="ORF">CELE_C24H10.3</name>
</gene>
<dbReference type="WormBase" id="C24H10.3">
    <property type="protein sequence ID" value="CE42070"/>
    <property type="gene ID" value="WBGene00016069"/>
</dbReference>
<dbReference type="UCSC" id="C24H10.3">
    <property type="organism name" value="c. elegans"/>
</dbReference>
<proteinExistence type="predicted"/>
<dbReference type="CTD" id="182857"/>
<evidence type="ECO:0000313" key="2">
    <source>
        <dbReference type="Proteomes" id="UP000001940"/>
    </source>
</evidence>
<dbReference type="OrthoDB" id="5779003at2759"/>
<dbReference type="KEGG" id="cel:CELE_C24H10.3"/>
<organism evidence="1 2">
    <name type="scientific">Caenorhabditis elegans</name>
    <dbReference type="NCBI Taxonomy" id="6239"/>
    <lineage>
        <taxon>Eukaryota</taxon>
        <taxon>Metazoa</taxon>
        <taxon>Ecdysozoa</taxon>
        <taxon>Nematoda</taxon>
        <taxon>Chromadorea</taxon>
        <taxon>Rhabditida</taxon>
        <taxon>Rhabditina</taxon>
        <taxon>Rhabditomorpha</taxon>
        <taxon>Rhabditoidea</taxon>
        <taxon>Rhabditidae</taxon>
        <taxon>Peloderinae</taxon>
        <taxon>Caenorhabditis</taxon>
    </lineage>
</organism>
<dbReference type="RefSeq" id="NP_508861.2">
    <property type="nucleotide sequence ID" value="NM_076460.5"/>
</dbReference>
<dbReference type="InParanoid" id="Q18133"/>
<name>Q18133_CAEEL</name>
<dbReference type="PaxDb" id="6239-C24H10.3"/>
<dbReference type="eggNOG" id="ENOG502TI0X">
    <property type="taxonomic scope" value="Eukaryota"/>
</dbReference>
<dbReference type="EMBL" id="BX284606">
    <property type="protein sequence ID" value="CCD65558.1"/>
    <property type="molecule type" value="Genomic_DNA"/>
</dbReference>
<dbReference type="AlphaFoldDB" id="Q18133"/>
<sequence>MSIYDRVPLDISALDRLFDIRDKALDVKRELTGFVSEDTSKMNTRQEGLKSIQTVMKMVDYVFNYRFCYVGFEADLVKIQTCLSDAEYYLSFIYR</sequence>